<dbReference type="NCBIfam" id="TIGR03619">
    <property type="entry name" value="F420_Rv2161c"/>
    <property type="match status" value="1"/>
</dbReference>
<dbReference type="EC" id="1.-.-.-" evidence="6"/>
<comment type="caution">
    <text evidence="6">The sequence shown here is derived from an EMBL/GenBank/DDBJ whole genome shotgun (WGS) entry which is preliminary data.</text>
</comment>
<organism evidence="6 7">
    <name type="scientific">Gordonia prachuapensis</name>
    <dbReference type="NCBI Taxonomy" id="3115651"/>
    <lineage>
        <taxon>Bacteria</taxon>
        <taxon>Bacillati</taxon>
        <taxon>Actinomycetota</taxon>
        <taxon>Actinomycetes</taxon>
        <taxon>Mycobacteriales</taxon>
        <taxon>Gordoniaceae</taxon>
        <taxon>Gordonia</taxon>
    </lineage>
</organism>
<dbReference type="Gene3D" id="3.20.20.30">
    <property type="entry name" value="Luciferase-like domain"/>
    <property type="match status" value="1"/>
</dbReference>
<evidence type="ECO:0000256" key="4">
    <source>
        <dbReference type="ARBA" id="ARBA00023033"/>
    </source>
</evidence>
<keyword evidence="7" id="KW-1185">Reference proteome</keyword>
<dbReference type="InterPro" id="IPR036661">
    <property type="entry name" value="Luciferase-like_sf"/>
</dbReference>
<gene>
    <name evidence="6" type="ORF">V1Y59_14405</name>
</gene>
<dbReference type="Proteomes" id="UP001335729">
    <property type="component" value="Unassembled WGS sequence"/>
</dbReference>
<evidence type="ECO:0000313" key="7">
    <source>
        <dbReference type="Proteomes" id="UP001335729"/>
    </source>
</evidence>
<evidence type="ECO:0000256" key="3">
    <source>
        <dbReference type="ARBA" id="ARBA00023002"/>
    </source>
</evidence>
<dbReference type="SUPFAM" id="SSF51679">
    <property type="entry name" value="Bacterial luciferase-like"/>
    <property type="match status" value="1"/>
</dbReference>
<dbReference type="InterPro" id="IPR011251">
    <property type="entry name" value="Luciferase-like_dom"/>
</dbReference>
<dbReference type="InterPro" id="IPR019921">
    <property type="entry name" value="Lucif-like_OxRdtase_Rv2161c"/>
</dbReference>
<accession>A0ABU7MWT7</accession>
<keyword evidence="2" id="KW-0288">FMN</keyword>
<evidence type="ECO:0000256" key="1">
    <source>
        <dbReference type="ARBA" id="ARBA00022630"/>
    </source>
</evidence>
<dbReference type="PANTHER" id="PTHR42847:SF4">
    <property type="entry name" value="ALKANESULFONATE MONOOXYGENASE-RELATED"/>
    <property type="match status" value="1"/>
</dbReference>
<evidence type="ECO:0000313" key="6">
    <source>
        <dbReference type="EMBL" id="MEE4024274.1"/>
    </source>
</evidence>
<name>A0ABU7MWT7_9ACTN</name>
<dbReference type="RefSeq" id="WP_330505654.1">
    <property type="nucleotide sequence ID" value="NZ_JAZDUE010000011.1"/>
</dbReference>
<dbReference type="Pfam" id="PF00296">
    <property type="entry name" value="Bac_luciferase"/>
    <property type="match status" value="1"/>
</dbReference>
<dbReference type="GO" id="GO:0016491">
    <property type="term" value="F:oxidoreductase activity"/>
    <property type="evidence" value="ECO:0007669"/>
    <property type="project" value="UniProtKB-KW"/>
</dbReference>
<keyword evidence="4" id="KW-0503">Monooxygenase</keyword>
<protein>
    <submittedName>
        <fullName evidence="6">LLM class F420-dependent oxidoreductase</fullName>
        <ecNumber evidence="6">1.-.-.-</ecNumber>
    </submittedName>
</protein>
<dbReference type="PANTHER" id="PTHR42847">
    <property type="entry name" value="ALKANESULFONATE MONOOXYGENASE"/>
    <property type="match status" value="1"/>
</dbReference>
<reference evidence="6 7" key="1">
    <citation type="submission" date="2024-01" db="EMBL/GenBank/DDBJ databases">
        <title>Draft genome sequence of Gordonia sp. PKS22-38.</title>
        <authorList>
            <person name="Suphannarot A."/>
            <person name="Mingma R."/>
        </authorList>
    </citation>
    <scope>NUCLEOTIDE SEQUENCE [LARGE SCALE GENOMIC DNA]</scope>
    <source>
        <strain evidence="6 7">PKS22-38</strain>
    </source>
</reference>
<feature type="domain" description="Luciferase-like" evidence="5">
    <location>
        <begin position="11"/>
        <end position="241"/>
    </location>
</feature>
<dbReference type="EMBL" id="JAZDUE010000011">
    <property type="protein sequence ID" value="MEE4024274.1"/>
    <property type="molecule type" value="Genomic_DNA"/>
</dbReference>
<sequence length="293" mass="32245">MRFGIALFPLRPHQLVDVAERAEQLGYDSVWVGEHTVTPVQNDSSFPYAGEGDSGHDAFHANLPFYDPYAVLGHLAARTSRLRLAVSVSLVPLHDPFHIARSVATVDQLSGGRFILGMGAGWLREEFEILGKDFASRGKRFDESLDVLDSLFDDDVTEYRGEQLQVPPVSMTPKPATRPHPPYVFGGHSKAAMRRAATRGDGWLASDLSPDEVARGIRDLDERRAAAGREAVPFEVSVHVTGDVSRAVIDEYRDVGVDRLVIRPWVRGSKAVAAIEQFAQANQDFFAPVLSGR</sequence>
<evidence type="ECO:0000259" key="5">
    <source>
        <dbReference type="Pfam" id="PF00296"/>
    </source>
</evidence>
<dbReference type="InterPro" id="IPR050172">
    <property type="entry name" value="SsuD_RutA_monooxygenase"/>
</dbReference>
<keyword evidence="3 6" id="KW-0560">Oxidoreductase</keyword>
<proteinExistence type="predicted"/>
<evidence type="ECO:0000256" key="2">
    <source>
        <dbReference type="ARBA" id="ARBA00022643"/>
    </source>
</evidence>
<keyword evidence="1" id="KW-0285">Flavoprotein</keyword>